<feature type="compositionally biased region" description="Polar residues" evidence="1">
    <location>
        <begin position="675"/>
        <end position="685"/>
    </location>
</feature>
<feature type="compositionally biased region" description="Polar residues" evidence="1">
    <location>
        <begin position="726"/>
        <end position="752"/>
    </location>
</feature>
<feature type="region of interest" description="Disordered" evidence="1">
    <location>
        <begin position="724"/>
        <end position="769"/>
    </location>
</feature>
<dbReference type="PANTHER" id="PTHR16267:SF11">
    <property type="entry name" value="STUMPS, ISOFORM E"/>
    <property type="match status" value="1"/>
</dbReference>
<dbReference type="GO" id="GO:0005068">
    <property type="term" value="F:transmembrane receptor protein tyrosine kinase adaptor activity"/>
    <property type="evidence" value="ECO:0007669"/>
    <property type="project" value="TreeGrafter"/>
</dbReference>
<dbReference type="GO" id="GO:0005829">
    <property type="term" value="C:cytosol"/>
    <property type="evidence" value="ECO:0007669"/>
    <property type="project" value="TreeGrafter"/>
</dbReference>
<feature type="domain" description="DBB" evidence="2">
    <location>
        <begin position="156"/>
        <end position="299"/>
    </location>
</feature>
<reference evidence="3" key="1">
    <citation type="journal article" date="2023" name="Mol. Biol. Evol.">
        <title>Third-Generation Sequencing Reveals the Adaptive Role of the Epigenome in Three Deep-Sea Polychaetes.</title>
        <authorList>
            <person name="Perez M."/>
            <person name="Aroh O."/>
            <person name="Sun Y."/>
            <person name="Lan Y."/>
            <person name="Juniper S.K."/>
            <person name="Young C.R."/>
            <person name="Angers B."/>
            <person name="Qian P.Y."/>
        </authorList>
    </citation>
    <scope>NUCLEOTIDE SEQUENCE</scope>
    <source>
        <strain evidence="3">P08H-3</strain>
    </source>
</reference>
<evidence type="ECO:0000313" key="3">
    <source>
        <dbReference type="EMBL" id="KAK2156783.1"/>
    </source>
</evidence>
<organism evidence="3 4">
    <name type="scientific">Paralvinella palmiformis</name>
    <dbReference type="NCBI Taxonomy" id="53620"/>
    <lineage>
        <taxon>Eukaryota</taxon>
        <taxon>Metazoa</taxon>
        <taxon>Spiralia</taxon>
        <taxon>Lophotrochozoa</taxon>
        <taxon>Annelida</taxon>
        <taxon>Polychaeta</taxon>
        <taxon>Sedentaria</taxon>
        <taxon>Canalipalpata</taxon>
        <taxon>Terebellida</taxon>
        <taxon>Terebelliformia</taxon>
        <taxon>Alvinellidae</taxon>
        <taxon>Paralvinella</taxon>
    </lineage>
</organism>
<dbReference type="AlphaFoldDB" id="A0AAD9JP28"/>
<dbReference type="Gene3D" id="3.40.50.10140">
    <property type="entry name" value="Toll/interleukin-1 receptor homology (TIR) domain"/>
    <property type="match status" value="1"/>
</dbReference>
<feature type="region of interest" description="Disordered" evidence="1">
    <location>
        <begin position="663"/>
        <end position="712"/>
    </location>
</feature>
<dbReference type="Proteomes" id="UP001208570">
    <property type="component" value="Unassembled WGS sequence"/>
</dbReference>
<dbReference type="PANTHER" id="PTHR16267">
    <property type="entry name" value="BANK1/PIK3AP1 FAMILY MEMBER"/>
    <property type="match status" value="1"/>
</dbReference>
<keyword evidence="4" id="KW-1185">Reference proteome</keyword>
<gene>
    <name evidence="3" type="ORF">LSH36_205g04033</name>
</gene>
<evidence type="ECO:0000256" key="1">
    <source>
        <dbReference type="SAM" id="MobiDB-lite"/>
    </source>
</evidence>
<dbReference type="InterPro" id="IPR017893">
    <property type="entry name" value="DBB_domain"/>
</dbReference>
<feature type="region of interest" description="Disordered" evidence="1">
    <location>
        <begin position="595"/>
        <end position="618"/>
    </location>
</feature>
<sequence length="769" mass="87262">MAKLVSVIFNEDGNQWAEYLQAQLSNSAIVNSNVFLQRDTILFGDTLDSRSQTHILNSSVVIVILTPGHIDFLHSKEVANYGNIVPNTEKGIMFFVGLKEEQLTNNNFTKKTRKIFPNYDSWSKVNYVGENSIMVLIEEVVKKMAIPDPTQTKFTLIPTRLQCEEETTVVVLMDKAIPENAVVEALISGTYIDENLTCERANPYSYTFKMPKHVEDEVTVTINVDKQPLGSQVKISYRSYISCSEQTAINEIYCHMLDKLCSYMKSEMKTSHAKNVIDMKLSEIFDHTVDLPAIGYEKLFGIYQYLPEENSRTKLPNLVHLGAEHDLKELVARLQDLPNFIDTLHRTNSEKKNPRETAQSLGFIEMAEFLEGNEKKDDIYYEMVCGKKYQNVQSRSSSICDANYEDVSQTVKVSDNEKVIAVTSDDDDDQLYMPMNKPFSEPTGVSSEMMSGEADLITMLAKYRRGEFLQEDMEMKFIIWQNKYFATSDNSFKTKQAMLKKITGELHKVKSKDLKVLRPDTNMNTKAQTETRRTGFTGVHNLKREEKSGSEFANQPELPPRRIGYLANKHSSQNQARNPQAPLVTKKNLAYTMQSTSETSRPKNLLETNEPIGRNFGPRYPIGSQEIWHRNSNRSSGSTHYKEHACTFSCYYYQNTPCQPEDFDPGIEKSKSINEKSFSGPSTVPRSRLSPEPEEENVLSSVPLGAPPPIPVFHEKGKKTFDQLKSPVTDTYKASSKGTQHTPTRVEISSCTVPKPAVPSKPKPFVKRR</sequence>
<protein>
    <recommendedName>
        <fullName evidence="2">DBB domain-containing protein</fullName>
    </recommendedName>
</protein>
<evidence type="ECO:0000313" key="4">
    <source>
        <dbReference type="Proteomes" id="UP001208570"/>
    </source>
</evidence>
<name>A0AAD9JP28_9ANNE</name>
<accession>A0AAD9JP28</accession>
<dbReference type="Pfam" id="PF14545">
    <property type="entry name" value="DBB"/>
    <property type="match status" value="1"/>
</dbReference>
<comment type="caution">
    <text evidence="3">The sequence shown here is derived from an EMBL/GenBank/DDBJ whole genome shotgun (WGS) entry which is preliminary data.</text>
</comment>
<dbReference type="GO" id="GO:0005104">
    <property type="term" value="F:fibroblast growth factor receptor binding"/>
    <property type="evidence" value="ECO:0007669"/>
    <property type="project" value="TreeGrafter"/>
</dbReference>
<proteinExistence type="predicted"/>
<dbReference type="InterPro" id="IPR035897">
    <property type="entry name" value="Toll_tir_struct_dom_sf"/>
</dbReference>
<dbReference type="PROSITE" id="PS51376">
    <property type="entry name" value="DBB"/>
    <property type="match status" value="1"/>
</dbReference>
<dbReference type="EMBL" id="JAODUP010000205">
    <property type="protein sequence ID" value="KAK2156783.1"/>
    <property type="molecule type" value="Genomic_DNA"/>
</dbReference>
<evidence type="ECO:0000259" key="2">
    <source>
        <dbReference type="PROSITE" id="PS51376"/>
    </source>
</evidence>
<dbReference type="InterPro" id="IPR052446">
    <property type="entry name" value="B-cell_PI3K-Signaling_Adptrs"/>
</dbReference>